<dbReference type="RefSeq" id="WP_033142355.1">
    <property type="nucleotide sequence ID" value="NZ_JACOOU010000002.1"/>
</dbReference>
<comment type="caution">
    <text evidence="9">The sequence shown here is derived from an EMBL/GenBank/DDBJ whole genome shotgun (WGS) entry which is preliminary data.</text>
</comment>
<keyword evidence="2" id="KW-0813">Transport</keyword>
<evidence type="ECO:0000256" key="7">
    <source>
        <dbReference type="ARBA" id="ARBA00023136"/>
    </source>
</evidence>
<evidence type="ECO:0000256" key="4">
    <source>
        <dbReference type="ARBA" id="ARBA00022519"/>
    </source>
</evidence>
<accession>A0ABR7FB47</accession>
<keyword evidence="5 8" id="KW-0812">Transmembrane</keyword>
<dbReference type="EMBL" id="JACOOU010000002">
    <property type="protein sequence ID" value="MBC5671830.1"/>
    <property type="molecule type" value="Genomic_DNA"/>
</dbReference>
<gene>
    <name evidence="9" type="ORF">H8S76_06180</name>
</gene>
<evidence type="ECO:0000256" key="6">
    <source>
        <dbReference type="ARBA" id="ARBA00022989"/>
    </source>
</evidence>
<keyword evidence="10" id="KW-1185">Reference proteome</keyword>
<feature type="transmembrane region" description="Helical" evidence="8">
    <location>
        <begin position="204"/>
        <end position="223"/>
    </location>
</feature>
<feature type="transmembrane region" description="Helical" evidence="8">
    <location>
        <begin position="287"/>
        <end position="305"/>
    </location>
</feature>
<evidence type="ECO:0000256" key="2">
    <source>
        <dbReference type="ARBA" id="ARBA00022448"/>
    </source>
</evidence>
<protein>
    <submittedName>
        <fullName evidence="9">ABC transporter permease</fullName>
    </submittedName>
</protein>
<dbReference type="PANTHER" id="PTHR32196:SF21">
    <property type="entry name" value="ABC TRANSPORTER PERMEASE PROTEIN YPHD-RELATED"/>
    <property type="match status" value="1"/>
</dbReference>
<dbReference type="InterPro" id="IPR001851">
    <property type="entry name" value="ABC_transp_permease"/>
</dbReference>
<sequence length="320" mass="34023">MKKSKKNIDIGAVMPLIIFFVITLAAVILTGGQVFAVNNILNIINQAVPYLLAGVGMIFAVAMGGTDITCGSIIGLAGTAGAYAALNIGFWAMFPAAILVGAAVGLLNGIVISKFKVPSFMCTLAMLLAIRAVLNWWLQSQVFICNEQMLKLDNLGIKLLIALVVLIIFGYIFRFTPFGEYTRAIGENELAMEFTGTSVSLVKIVAYTLSGLLAGIAGIFVVVRLGGASNTMGAGVEMKVMLCMFLASIPVQGGSGTRIYKLIIGVMTYFMLDNGLTLLGGTSNVNQLIRGVILILALIITRVAIEKNEMRNIKRAAAEN</sequence>
<organism evidence="9 10">
    <name type="scientific">Blautia celeris</name>
    <dbReference type="NCBI Taxonomy" id="2763026"/>
    <lineage>
        <taxon>Bacteria</taxon>
        <taxon>Bacillati</taxon>
        <taxon>Bacillota</taxon>
        <taxon>Clostridia</taxon>
        <taxon>Lachnospirales</taxon>
        <taxon>Lachnospiraceae</taxon>
        <taxon>Blautia</taxon>
    </lineage>
</organism>
<comment type="subcellular location">
    <subcellularLocation>
        <location evidence="1">Cell membrane</location>
        <topology evidence="1">Multi-pass membrane protein</topology>
    </subcellularLocation>
</comment>
<evidence type="ECO:0000313" key="10">
    <source>
        <dbReference type="Proteomes" id="UP000654573"/>
    </source>
</evidence>
<dbReference type="Proteomes" id="UP000654573">
    <property type="component" value="Unassembled WGS sequence"/>
</dbReference>
<evidence type="ECO:0000313" key="9">
    <source>
        <dbReference type="EMBL" id="MBC5671830.1"/>
    </source>
</evidence>
<evidence type="ECO:0000256" key="8">
    <source>
        <dbReference type="SAM" id="Phobius"/>
    </source>
</evidence>
<evidence type="ECO:0000256" key="1">
    <source>
        <dbReference type="ARBA" id="ARBA00004651"/>
    </source>
</evidence>
<dbReference type="CDD" id="cd06579">
    <property type="entry name" value="TM_PBP1_transp_AraH_like"/>
    <property type="match status" value="1"/>
</dbReference>
<feature type="transmembrane region" description="Helical" evidence="8">
    <location>
        <begin position="155"/>
        <end position="173"/>
    </location>
</feature>
<keyword evidence="6 8" id="KW-1133">Transmembrane helix</keyword>
<evidence type="ECO:0000256" key="3">
    <source>
        <dbReference type="ARBA" id="ARBA00022475"/>
    </source>
</evidence>
<dbReference type="Pfam" id="PF02653">
    <property type="entry name" value="BPD_transp_2"/>
    <property type="match status" value="1"/>
</dbReference>
<name>A0ABR7FB47_9FIRM</name>
<evidence type="ECO:0000256" key="5">
    <source>
        <dbReference type="ARBA" id="ARBA00022692"/>
    </source>
</evidence>
<keyword evidence="3" id="KW-1003">Cell membrane</keyword>
<dbReference type="PANTHER" id="PTHR32196">
    <property type="entry name" value="ABC TRANSPORTER PERMEASE PROTEIN YPHD-RELATED-RELATED"/>
    <property type="match status" value="1"/>
</dbReference>
<reference evidence="9 10" key="1">
    <citation type="submission" date="2020-08" db="EMBL/GenBank/DDBJ databases">
        <title>Genome public.</title>
        <authorList>
            <person name="Liu C."/>
            <person name="Sun Q."/>
        </authorList>
    </citation>
    <scope>NUCLEOTIDE SEQUENCE [LARGE SCALE GENOMIC DNA]</scope>
    <source>
        <strain evidence="9 10">NSJ-34</strain>
    </source>
</reference>
<feature type="transmembrane region" description="Helical" evidence="8">
    <location>
        <begin position="88"/>
        <end position="111"/>
    </location>
</feature>
<keyword evidence="7 8" id="KW-0472">Membrane</keyword>
<keyword evidence="4" id="KW-0997">Cell inner membrane</keyword>
<feature type="transmembrane region" description="Helical" evidence="8">
    <location>
        <begin position="48"/>
        <end position="76"/>
    </location>
</feature>
<proteinExistence type="predicted"/>
<feature type="transmembrane region" description="Helical" evidence="8">
    <location>
        <begin position="12"/>
        <end position="36"/>
    </location>
</feature>
<feature type="transmembrane region" description="Helical" evidence="8">
    <location>
        <begin position="117"/>
        <end position="134"/>
    </location>
</feature>